<feature type="compositionally biased region" description="Basic and acidic residues" evidence="1">
    <location>
        <begin position="100"/>
        <end position="125"/>
    </location>
</feature>
<keyword evidence="2" id="KW-0732">Signal</keyword>
<evidence type="ECO:0000256" key="2">
    <source>
        <dbReference type="SAM" id="SignalP"/>
    </source>
</evidence>
<dbReference type="AlphaFoldDB" id="A0A2C8ZL51"/>
<feature type="chain" id="PRO_5012745082" evidence="2">
    <location>
        <begin position="22"/>
        <end position="125"/>
    </location>
</feature>
<protein>
    <submittedName>
        <fullName evidence="3">Uncharacterized protein</fullName>
    </submittedName>
</protein>
<dbReference type="PROSITE" id="PS51257">
    <property type="entry name" value="PROKAR_LIPOPROTEIN"/>
    <property type="match status" value="1"/>
</dbReference>
<accession>A0A2C8ZL51</accession>
<feature type="signal peptide" evidence="2">
    <location>
        <begin position="1"/>
        <end position="21"/>
    </location>
</feature>
<dbReference type="Proteomes" id="UP000219440">
    <property type="component" value="Unassembled WGS sequence"/>
</dbReference>
<keyword evidence="4" id="KW-1185">Reference proteome</keyword>
<evidence type="ECO:0000313" key="4">
    <source>
        <dbReference type="Proteomes" id="UP000219440"/>
    </source>
</evidence>
<organism evidence="3 4">
    <name type="scientific">Salinibacterium xinjiangense</name>
    <dbReference type="NCBI Taxonomy" id="386302"/>
    <lineage>
        <taxon>Bacteria</taxon>
        <taxon>Bacillati</taxon>
        <taxon>Actinomycetota</taxon>
        <taxon>Actinomycetes</taxon>
        <taxon>Micrococcales</taxon>
        <taxon>Microbacteriaceae</taxon>
        <taxon>Salinibacterium</taxon>
    </lineage>
</organism>
<reference evidence="3 4" key="1">
    <citation type="submission" date="2017-09" db="EMBL/GenBank/DDBJ databases">
        <authorList>
            <person name="Ehlers B."/>
            <person name="Leendertz F.H."/>
        </authorList>
    </citation>
    <scope>NUCLEOTIDE SEQUENCE [LARGE SCALE GENOMIC DNA]</scope>
    <source>
        <strain evidence="3 4">CGMCC 1.05381</strain>
    </source>
</reference>
<sequence length="125" mass="13085">MRRITLIVLATCVLLSGCAANDSYSTDTAGALQGRVLAVSEASAAGDPVAALAHLDELQASLLDAYGAGSVTKPRFDGITAAIELVRADLELAISQQVEVPKDEDKPDKPDEPDKPDRPDKPGED</sequence>
<proteinExistence type="predicted"/>
<dbReference type="EMBL" id="OCST01000003">
    <property type="protein sequence ID" value="SOE65532.1"/>
    <property type="molecule type" value="Genomic_DNA"/>
</dbReference>
<name>A0A2C8ZL51_9MICO</name>
<gene>
    <name evidence="3" type="ORF">SAMN06296378_1574</name>
</gene>
<evidence type="ECO:0000256" key="1">
    <source>
        <dbReference type="SAM" id="MobiDB-lite"/>
    </source>
</evidence>
<evidence type="ECO:0000313" key="3">
    <source>
        <dbReference type="EMBL" id="SOE65532.1"/>
    </source>
</evidence>
<feature type="region of interest" description="Disordered" evidence="1">
    <location>
        <begin position="96"/>
        <end position="125"/>
    </location>
</feature>